<evidence type="ECO:0000313" key="1">
    <source>
        <dbReference type="EMBL" id="USR37638.1"/>
    </source>
</evidence>
<name>A0ABY5A1Y9_9GAMM</name>
<proteinExistence type="predicted"/>
<gene>
    <name evidence="1" type="ORF">L1F06_013125</name>
</gene>
<reference evidence="1" key="1">
    <citation type="submission" date="2022-06" db="EMBL/GenBank/DDBJ databases">
        <title>Complete genome of Pseudomonas hydrolytica DSWY01T.</title>
        <authorList>
            <person name="Jung J."/>
            <person name="Jeon C.O."/>
        </authorList>
    </citation>
    <scope>NUCLEOTIDE SEQUENCE</scope>
    <source>
        <strain evidence="1">DSWY01</strain>
    </source>
</reference>
<accession>A0ABY5A1Y9</accession>
<sequence length="75" mass="8425">MDTRIYSEKAYELILAGMTECSTIEAQCMLLDAVVCQCALFTRVLGGEQMFLDLLERLKLIGLDMADAEMPLTHH</sequence>
<dbReference type="Proteomes" id="UP001054897">
    <property type="component" value="Chromosome"/>
</dbReference>
<keyword evidence="2" id="KW-1185">Reference proteome</keyword>
<dbReference type="EMBL" id="CP099397">
    <property type="protein sequence ID" value="USR37638.1"/>
    <property type="molecule type" value="Genomic_DNA"/>
</dbReference>
<protein>
    <submittedName>
        <fullName evidence="1">Uncharacterized protein</fullName>
    </submittedName>
</protein>
<organism evidence="1 2">
    <name type="scientific">Ectopseudomonas hydrolytica</name>
    <dbReference type="NCBI Taxonomy" id="2493633"/>
    <lineage>
        <taxon>Bacteria</taxon>
        <taxon>Pseudomonadati</taxon>
        <taxon>Pseudomonadota</taxon>
        <taxon>Gammaproteobacteria</taxon>
        <taxon>Pseudomonadales</taxon>
        <taxon>Pseudomonadaceae</taxon>
        <taxon>Ectopseudomonas</taxon>
    </lineage>
</organism>
<dbReference type="RefSeq" id="WP_065985190.1">
    <property type="nucleotide sequence ID" value="NZ_CP099397.1"/>
</dbReference>
<evidence type="ECO:0000313" key="2">
    <source>
        <dbReference type="Proteomes" id="UP001054897"/>
    </source>
</evidence>
<dbReference type="GeneID" id="300081930"/>